<dbReference type="EMBL" id="JACHEB010000001">
    <property type="protein sequence ID" value="MBB5326517.1"/>
    <property type="molecule type" value="Genomic_DNA"/>
</dbReference>
<gene>
    <name evidence="2" type="ORF">HDF14_000111</name>
</gene>
<reference evidence="2 3" key="1">
    <citation type="submission" date="2020-08" db="EMBL/GenBank/DDBJ databases">
        <title>Genomic Encyclopedia of Type Strains, Phase IV (KMG-V): Genome sequencing to study the core and pangenomes of soil and plant-associated prokaryotes.</title>
        <authorList>
            <person name="Whitman W."/>
        </authorList>
    </citation>
    <scope>NUCLEOTIDE SEQUENCE [LARGE SCALE GENOMIC DNA]</scope>
    <source>
        <strain evidence="2 3">X5P2</strain>
    </source>
</reference>
<name>A0A9X0QA12_9BACT</name>
<sequence>MSLPTLTLSLALLATCTVVALAQETEALPELDPYLKLNGTVRFRVQAANTREGGDPTQLTIGPDLELYLKPLVRLKEVTAFDLDDAKARPLVFAAGYRYLATPGSPSTNRMELATTAHFPLKLQFLLTDRNRADLDWTNGSFKWRYRNRLQVERPISIRSYHPIPYISAEVYYEEQYQKWSTTELYAGSLFPIKKRYEFDLYYEHQNNTGKRPNSQLEGIGLKLNMFFSLK</sequence>
<keyword evidence="3" id="KW-1185">Reference proteome</keyword>
<feature type="signal peptide" evidence="1">
    <location>
        <begin position="1"/>
        <end position="22"/>
    </location>
</feature>
<dbReference type="RefSeq" id="WP_183972528.1">
    <property type="nucleotide sequence ID" value="NZ_JACHEB010000001.1"/>
</dbReference>
<dbReference type="InterPro" id="IPR019619">
    <property type="entry name" value="DUF2490"/>
</dbReference>
<evidence type="ECO:0000313" key="3">
    <source>
        <dbReference type="Proteomes" id="UP000535182"/>
    </source>
</evidence>
<dbReference type="AlphaFoldDB" id="A0A9X0QA12"/>
<evidence type="ECO:0000313" key="2">
    <source>
        <dbReference type="EMBL" id="MBB5326517.1"/>
    </source>
</evidence>
<evidence type="ECO:0000256" key="1">
    <source>
        <dbReference type="SAM" id="SignalP"/>
    </source>
</evidence>
<protein>
    <recommendedName>
        <fullName evidence="4">DUF2490 domain-containing protein</fullName>
    </recommendedName>
</protein>
<organism evidence="2 3">
    <name type="scientific">Tunturiibacter gelidiferens</name>
    <dbReference type="NCBI Taxonomy" id="3069689"/>
    <lineage>
        <taxon>Bacteria</taxon>
        <taxon>Pseudomonadati</taxon>
        <taxon>Acidobacteriota</taxon>
        <taxon>Terriglobia</taxon>
        <taxon>Terriglobales</taxon>
        <taxon>Acidobacteriaceae</taxon>
        <taxon>Tunturiibacter</taxon>
    </lineage>
</organism>
<evidence type="ECO:0008006" key="4">
    <source>
        <dbReference type="Google" id="ProtNLM"/>
    </source>
</evidence>
<dbReference type="Pfam" id="PF10677">
    <property type="entry name" value="DUF2490"/>
    <property type="match status" value="1"/>
</dbReference>
<keyword evidence="1" id="KW-0732">Signal</keyword>
<feature type="chain" id="PRO_5040835125" description="DUF2490 domain-containing protein" evidence="1">
    <location>
        <begin position="23"/>
        <end position="231"/>
    </location>
</feature>
<proteinExistence type="predicted"/>
<accession>A0A9X0QA12</accession>
<dbReference type="Proteomes" id="UP000535182">
    <property type="component" value="Unassembled WGS sequence"/>
</dbReference>
<comment type="caution">
    <text evidence="2">The sequence shown here is derived from an EMBL/GenBank/DDBJ whole genome shotgun (WGS) entry which is preliminary data.</text>
</comment>